<name>A0A1I4S8X6_9PROT</name>
<evidence type="ECO:0000313" key="6">
    <source>
        <dbReference type="EMBL" id="SFM60966.1"/>
    </source>
</evidence>
<proteinExistence type="predicted"/>
<dbReference type="Pfam" id="PF05128">
    <property type="entry name" value="DUF697"/>
    <property type="match status" value="1"/>
</dbReference>
<evidence type="ECO:0000256" key="4">
    <source>
        <dbReference type="ARBA" id="ARBA00023136"/>
    </source>
</evidence>
<accession>A0A1I4S8X6</accession>
<dbReference type="RefSeq" id="WP_090670599.1">
    <property type="nucleotide sequence ID" value="NZ_FOUF01000023.1"/>
</dbReference>
<evidence type="ECO:0000256" key="3">
    <source>
        <dbReference type="ARBA" id="ARBA00022989"/>
    </source>
</evidence>
<keyword evidence="7" id="KW-1185">Reference proteome</keyword>
<dbReference type="CDD" id="cd00882">
    <property type="entry name" value="Ras_like_GTPase"/>
    <property type="match status" value="1"/>
</dbReference>
<comment type="subcellular location">
    <subcellularLocation>
        <location evidence="1">Membrane</location>
        <topology evidence="1">Multi-pass membrane protein</topology>
    </subcellularLocation>
</comment>
<evidence type="ECO:0000256" key="2">
    <source>
        <dbReference type="ARBA" id="ARBA00022692"/>
    </source>
</evidence>
<dbReference type="Pfam" id="PF01926">
    <property type="entry name" value="MMR_HSR1"/>
    <property type="match status" value="1"/>
</dbReference>
<dbReference type="STRING" id="52442.SAMN05421880_12325"/>
<evidence type="ECO:0000256" key="1">
    <source>
        <dbReference type="ARBA" id="ARBA00004141"/>
    </source>
</evidence>
<reference evidence="6 7" key="1">
    <citation type="submission" date="2016-10" db="EMBL/GenBank/DDBJ databases">
        <authorList>
            <person name="de Groot N.N."/>
        </authorList>
    </citation>
    <scope>NUCLEOTIDE SEQUENCE [LARGE SCALE GENOMIC DNA]</scope>
    <source>
        <strain evidence="6 7">Nm146</strain>
    </source>
</reference>
<dbReference type="InterPro" id="IPR006073">
    <property type="entry name" value="GTP-bd"/>
</dbReference>
<dbReference type="AlphaFoldDB" id="A0A1I4S8X6"/>
<protein>
    <submittedName>
        <fullName evidence="6">Uncharacterized conserved protein, DUF697 family</fullName>
    </submittedName>
</protein>
<dbReference type="InterPro" id="IPR027417">
    <property type="entry name" value="P-loop_NTPase"/>
</dbReference>
<feature type="domain" description="G" evidence="5">
    <location>
        <begin position="48"/>
        <end position="144"/>
    </location>
</feature>
<keyword evidence="2" id="KW-0812">Transmembrane</keyword>
<keyword evidence="3" id="KW-1133">Transmembrane helix</keyword>
<dbReference type="GO" id="GO:0016020">
    <property type="term" value="C:membrane"/>
    <property type="evidence" value="ECO:0007669"/>
    <property type="project" value="UniProtKB-SubCell"/>
</dbReference>
<sequence length="407" mass="44951">MNLDYFKNWPDYWKQLQSVLLDPKVDEAALEASLREARKKMPLPVLWLLGKTQAGKTSIIRALTGNETAEIGNGFQPCTRHSRFYDCPGEAPVVRFLDTRGLGEIAYDPSDDIQYCESQAHLLLAVMKVADMQQAPVFEVLKTIRQRHPEWPLLMVQTSLHELYAQESQHIVPWPYGEDPLPQSIPDELRRALLAQRAAFGKLPGSAPISWVAVDLTLAEDGFEPVNYGLEALWQAIELLLPLGLQHQLTSEQGVRDLYAQTAHQHIVGYSMTAAGLGALPVVDLVAVSTVQAKLLHGLATLYGQRWDKRAITEFLALVGAGIASGYVMRMVGRAVTKIIPFFGQTVGAVWGASASGASTYALGKAAVYFFTRRKDGLNVDPDTLRRIYAEALESGASLLKERLRGK</sequence>
<dbReference type="Gene3D" id="3.40.50.300">
    <property type="entry name" value="P-loop containing nucleotide triphosphate hydrolases"/>
    <property type="match status" value="1"/>
</dbReference>
<evidence type="ECO:0000259" key="5">
    <source>
        <dbReference type="Pfam" id="PF01926"/>
    </source>
</evidence>
<dbReference type="GO" id="GO:0005525">
    <property type="term" value="F:GTP binding"/>
    <property type="evidence" value="ECO:0007669"/>
    <property type="project" value="InterPro"/>
</dbReference>
<dbReference type="SUPFAM" id="SSF52540">
    <property type="entry name" value="P-loop containing nucleoside triphosphate hydrolases"/>
    <property type="match status" value="1"/>
</dbReference>
<dbReference type="InterPro" id="IPR021147">
    <property type="entry name" value="DUF697"/>
</dbReference>
<evidence type="ECO:0000313" key="7">
    <source>
        <dbReference type="Proteomes" id="UP000199561"/>
    </source>
</evidence>
<gene>
    <name evidence="6" type="ORF">SAMN05421880_12325</name>
</gene>
<organism evidence="6 7">
    <name type="scientific">Nitrosomonas nitrosa</name>
    <dbReference type="NCBI Taxonomy" id="52442"/>
    <lineage>
        <taxon>Bacteria</taxon>
        <taxon>Pseudomonadati</taxon>
        <taxon>Pseudomonadota</taxon>
        <taxon>Betaproteobacteria</taxon>
        <taxon>Nitrosomonadales</taxon>
        <taxon>Nitrosomonadaceae</taxon>
        <taxon>Nitrosomonas</taxon>
    </lineage>
</organism>
<dbReference type="Proteomes" id="UP000199561">
    <property type="component" value="Unassembled WGS sequence"/>
</dbReference>
<dbReference type="EMBL" id="FOUF01000023">
    <property type="protein sequence ID" value="SFM60966.1"/>
    <property type="molecule type" value="Genomic_DNA"/>
</dbReference>
<keyword evidence="4" id="KW-0472">Membrane</keyword>